<dbReference type="RefSeq" id="WP_011700374.1">
    <property type="nucleotide sequence ID" value="NC_008554.1"/>
</dbReference>
<dbReference type="PANTHER" id="PTHR42978">
    <property type="entry name" value="QUORUM-QUENCHING LACTONASE YTNP-RELATED-RELATED"/>
    <property type="match status" value="1"/>
</dbReference>
<dbReference type="Proteomes" id="UP000001784">
    <property type="component" value="Chromosome"/>
</dbReference>
<dbReference type="SUPFAM" id="SSF56281">
    <property type="entry name" value="Metallo-hydrolase/oxidoreductase"/>
    <property type="match status" value="1"/>
</dbReference>
<name>A0LP97_SYNFM</name>
<dbReference type="STRING" id="335543.Sfum_3579"/>
<evidence type="ECO:0000313" key="8">
    <source>
        <dbReference type="Proteomes" id="UP000001784"/>
    </source>
</evidence>
<evidence type="ECO:0000313" key="7">
    <source>
        <dbReference type="EMBL" id="ABK19249.1"/>
    </source>
</evidence>
<evidence type="ECO:0000259" key="6">
    <source>
        <dbReference type="SMART" id="SM00849"/>
    </source>
</evidence>
<evidence type="ECO:0000256" key="4">
    <source>
        <dbReference type="ARBA" id="ARBA00022801"/>
    </source>
</evidence>
<dbReference type="InParanoid" id="A0LP97"/>
<dbReference type="GO" id="GO:0046872">
    <property type="term" value="F:metal ion binding"/>
    <property type="evidence" value="ECO:0007669"/>
    <property type="project" value="UniProtKB-KW"/>
</dbReference>
<evidence type="ECO:0000256" key="2">
    <source>
        <dbReference type="ARBA" id="ARBA00007749"/>
    </source>
</evidence>
<keyword evidence="5" id="KW-0862">Zinc</keyword>
<dbReference type="EMBL" id="CP000478">
    <property type="protein sequence ID" value="ABK19249.1"/>
    <property type="molecule type" value="Genomic_DNA"/>
</dbReference>
<gene>
    <name evidence="7" type="ordered locus">Sfum_3579</name>
</gene>
<comment type="similarity">
    <text evidence="2">Belongs to the metallo-beta-lactamase superfamily.</text>
</comment>
<dbReference type="Pfam" id="PF00753">
    <property type="entry name" value="Lactamase_B"/>
    <property type="match status" value="1"/>
</dbReference>
<dbReference type="AlphaFoldDB" id="A0LP97"/>
<sequence>MNMELKPLRHELLGDVRILLHGVPCRSSRGWFGYCSVVLFPGEDGWVLFDTGHYSDRALLLEMLEKVSLRPEDIRHVIISHLHFDHMLNVPLFRKASLVVAKAEVDYARRVSNGDFLDPSVPDDWQSILEAHEVRLVDGPLRLSNDTEIEVLPGHTPGGLVVYRQGPSTVALCGDTIKNAWEALNGKPSAAGVDGAAAAGSIRRVLARSEVLVPGHDRPFCIRNGAVEFLAPFSWQVRGHLLPGPEDEVMLDIHLPAASLLRPTGRATTPQSA</sequence>
<dbReference type="eggNOG" id="COG0491">
    <property type="taxonomic scope" value="Bacteria"/>
</dbReference>
<dbReference type="SMART" id="SM00849">
    <property type="entry name" value="Lactamase_B"/>
    <property type="match status" value="1"/>
</dbReference>
<protein>
    <submittedName>
        <fullName evidence="7">Beta-lactamase domain protein</fullName>
    </submittedName>
</protein>
<evidence type="ECO:0000256" key="5">
    <source>
        <dbReference type="ARBA" id="ARBA00022833"/>
    </source>
</evidence>
<accession>A0LP97</accession>
<keyword evidence="3" id="KW-0479">Metal-binding</keyword>
<dbReference type="OrthoDB" id="9773738at2"/>
<keyword evidence="8" id="KW-1185">Reference proteome</keyword>
<dbReference type="InterPro" id="IPR001279">
    <property type="entry name" value="Metallo-B-lactamas"/>
</dbReference>
<dbReference type="Gene3D" id="3.60.15.10">
    <property type="entry name" value="Ribonuclease Z/Hydroxyacylglutathione hydrolase-like"/>
    <property type="match status" value="1"/>
</dbReference>
<feature type="domain" description="Metallo-beta-lactamase" evidence="6">
    <location>
        <begin position="34"/>
        <end position="216"/>
    </location>
</feature>
<dbReference type="InterPro" id="IPR051013">
    <property type="entry name" value="MBL_superfamily_lactonases"/>
</dbReference>
<dbReference type="HOGENOM" id="CLU_030571_2_6_7"/>
<keyword evidence="4" id="KW-0378">Hydrolase</keyword>
<dbReference type="GO" id="GO:0016787">
    <property type="term" value="F:hydrolase activity"/>
    <property type="evidence" value="ECO:0007669"/>
    <property type="project" value="UniProtKB-KW"/>
</dbReference>
<comment type="cofactor">
    <cofactor evidence="1">
        <name>Zn(2+)</name>
        <dbReference type="ChEBI" id="CHEBI:29105"/>
    </cofactor>
</comment>
<dbReference type="InterPro" id="IPR036866">
    <property type="entry name" value="RibonucZ/Hydroxyglut_hydro"/>
</dbReference>
<evidence type="ECO:0000256" key="1">
    <source>
        <dbReference type="ARBA" id="ARBA00001947"/>
    </source>
</evidence>
<dbReference type="KEGG" id="sfu:Sfum_3579"/>
<proteinExistence type="inferred from homology"/>
<reference evidence="7 8" key="1">
    <citation type="submission" date="2006-10" db="EMBL/GenBank/DDBJ databases">
        <title>Complete sequence of Syntrophobacter fumaroxidans MPOB.</title>
        <authorList>
            <consortium name="US DOE Joint Genome Institute"/>
            <person name="Copeland A."/>
            <person name="Lucas S."/>
            <person name="Lapidus A."/>
            <person name="Barry K."/>
            <person name="Detter J.C."/>
            <person name="Glavina del Rio T."/>
            <person name="Hammon N."/>
            <person name="Israni S."/>
            <person name="Pitluck S."/>
            <person name="Goltsman E.G."/>
            <person name="Martinez M."/>
            <person name="Schmutz J."/>
            <person name="Larimer F."/>
            <person name="Land M."/>
            <person name="Hauser L."/>
            <person name="Kyrpides N."/>
            <person name="Kim E."/>
            <person name="Boone D.R."/>
            <person name="Brockman F."/>
            <person name="Culley D."/>
            <person name="Ferry J."/>
            <person name="Gunsalus R."/>
            <person name="McInerney M.J."/>
            <person name="Morrison M."/>
            <person name="Plugge C."/>
            <person name="Rohlin L."/>
            <person name="Scholten J."/>
            <person name="Sieber J."/>
            <person name="Stams A.J.M."/>
            <person name="Worm P."/>
            <person name="Henstra A.M."/>
            <person name="Richardson P."/>
        </authorList>
    </citation>
    <scope>NUCLEOTIDE SEQUENCE [LARGE SCALE GENOMIC DNA]</scope>
    <source>
        <strain evidence="8">DSM 10017 / MPOB</strain>
    </source>
</reference>
<dbReference type="PANTHER" id="PTHR42978:SF2">
    <property type="entry name" value="102 KBASES UNSTABLE REGION: FROM 1 TO 119443"/>
    <property type="match status" value="1"/>
</dbReference>
<evidence type="ECO:0000256" key="3">
    <source>
        <dbReference type="ARBA" id="ARBA00022723"/>
    </source>
</evidence>
<organism evidence="7 8">
    <name type="scientific">Syntrophobacter fumaroxidans (strain DSM 10017 / MPOB)</name>
    <dbReference type="NCBI Taxonomy" id="335543"/>
    <lineage>
        <taxon>Bacteria</taxon>
        <taxon>Pseudomonadati</taxon>
        <taxon>Thermodesulfobacteriota</taxon>
        <taxon>Syntrophobacteria</taxon>
        <taxon>Syntrophobacterales</taxon>
        <taxon>Syntrophobacteraceae</taxon>
        <taxon>Syntrophobacter</taxon>
    </lineage>
</organism>